<sequence length="176" mass="20296">MSQAADEPRNTVHDGNGRAGDSGVSFVPADFTVPRGFRDATFHLVPLGPEHNDRDYRAWTSSMDHIQRTPGFERYGWPVPMTPEENLRDLRRHREDFEHRVGFTYSVLIGDDVIGCVYIYPAGRPGHATVRSWVREDHAELDAPLYELVSAWLRQTWPFHDFSYSPRTKEHDFAAR</sequence>
<feature type="compositionally biased region" description="Basic and acidic residues" evidence="1">
    <location>
        <begin position="1"/>
        <end position="16"/>
    </location>
</feature>
<gene>
    <name evidence="2" type="ORF">RM764_28925</name>
</gene>
<evidence type="ECO:0000256" key="1">
    <source>
        <dbReference type="SAM" id="MobiDB-lite"/>
    </source>
</evidence>
<feature type="region of interest" description="Disordered" evidence="1">
    <location>
        <begin position="1"/>
        <end position="23"/>
    </location>
</feature>
<reference evidence="3" key="1">
    <citation type="submission" date="2023-07" db="EMBL/GenBank/DDBJ databases">
        <title>30 novel species of actinomycetes from the DSMZ collection.</title>
        <authorList>
            <person name="Nouioui I."/>
        </authorList>
    </citation>
    <scope>NUCLEOTIDE SEQUENCE [LARGE SCALE GENOMIC DNA]</scope>
    <source>
        <strain evidence="3">DSM 41699</strain>
    </source>
</reference>
<comment type="caution">
    <text evidence="2">The sequence shown here is derived from an EMBL/GenBank/DDBJ whole genome shotgun (WGS) entry which is preliminary data.</text>
</comment>
<dbReference type="Proteomes" id="UP001183809">
    <property type="component" value="Unassembled WGS sequence"/>
</dbReference>
<dbReference type="EMBL" id="JAVREY010000045">
    <property type="protein sequence ID" value="MDT0466983.1"/>
    <property type="molecule type" value="Genomic_DNA"/>
</dbReference>
<dbReference type="RefSeq" id="WP_311698444.1">
    <property type="nucleotide sequence ID" value="NZ_JAVREY010000045.1"/>
</dbReference>
<name>A0ABU2U183_9ACTN</name>
<organism evidence="2 3">
    <name type="scientific">Streptomyces gibsoniae</name>
    <dbReference type="NCBI Taxonomy" id="3075529"/>
    <lineage>
        <taxon>Bacteria</taxon>
        <taxon>Bacillati</taxon>
        <taxon>Actinomycetota</taxon>
        <taxon>Actinomycetes</taxon>
        <taxon>Kitasatosporales</taxon>
        <taxon>Streptomycetaceae</taxon>
        <taxon>Streptomyces</taxon>
    </lineage>
</organism>
<protein>
    <submittedName>
        <fullName evidence="2">N-acetyltransferase</fullName>
    </submittedName>
</protein>
<accession>A0ABU2U183</accession>
<evidence type="ECO:0000313" key="3">
    <source>
        <dbReference type="Proteomes" id="UP001183809"/>
    </source>
</evidence>
<keyword evidence="3" id="KW-1185">Reference proteome</keyword>
<dbReference type="InterPro" id="IPR016181">
    <property type="entry name" value="Acyl_CoA_acyltransferase"/>
</dbReference>
<dbReference type="SUPFAM" id="SSF55729">
    <property type="entry name" value="Acyl-CoA N-acyltransferases (Nat)"/>
    <property type="match status" value="1"/>
</dbReference>
<proteinExistence type="predicted"/>
<evidence type="ECO:0000313" key="2">
    <source>
        <dbReference type="EMBL" id="MDT0466983.1"/>
    </source>
</evidence>